<accession>A0ABT5TC49</accession>
<keyword evidence="1 2" id="KW-0808">Transferase</keyword>
<dbReference type="Gene3D" id="3.30.1540.10">
    <property type="entry name" value="formyl-coa transferase, domain 3"/>
    <property type="match status" value="1"/>
</dbReference>
<dbReference type="SUPFAM" id="SSF89796">
    <property type="entry name" value="CoA-transferase family III (CaiB/BaiF)"/>
    <property type="match status" value="1"/>
</dbReference>
<dbReference type="InterPro" id="IPR050483">
    <property type="entry name" value="CoA-transferase_III_domain"/>
</dbReference>
<dbReference type="InterPro" id="IPR023606">
    <property type="entry name" value="CoA-Trfase_III_dom_1_sf"/>
</dbReference>
<dbReference type="EMBL" id="JAQZSM010000018">
    <property type="protein sequence ID" value="MDD7972705.1"/>
    <property type="molecule type" value="Genomic_DNA"/>
</dbReference>
<organism evidence="2 3">
    <name type="scientific">Roseinatronobacter alkalisoli</name>
    <dbReference type="NCBI Taxonomy" id="3028235"/>
    <lineage>
        <taxon>Bacteria</taxon>
        <taxon>Pseudomonadati</taxon>
        <taxon>Pseudomonadota</taxon>
        <taxon>Alphaproteobacteria</taxon>
        <taxon>Rhodobacterales</taxon>
        <taxon>Paracoccaceae</taxon>
        <taxon>Roseinatronobacter</taxon>
    </lineage>
</organism>
<name>A0ABT5TC49_9RHOB</name>
<dbReference type="InterPro" id="IPR044855">
    <property type="entry name" value="CoA-Trfase_III_dom3_sf"/>
</dbReference>
<dbReference type="Gene3D" id="3.40.50.10540">
    <property type="entry name" value="Crotonobetainyl-coa:carnitine coa-transferase, domain 1"/>
    <property type="match status" value="1"/>
</dbReference>
<dbReference type="Pfam" id="PF02515">
    <property type="entry name" value="CoA_transf_3"/>
    <property type="match status" value="1"/>
</dbReference>
<gene>
    <name evidence="2" type="ORF">PUT78_16525</name>
</gene>
<keyword evidence="3" id="KW-1185">Reference proteome</keyword>
<reference evidence="2" key="1">
    <citation type="submission" date="2023-02" db="EMBL/GenBank/DDBJ databases">
        <title>Description of Roseinatronobacter alkalisoli sp. nov., an alkaliphilic bacerium isolated from soda soil.</title>
        <authorList>
            <person name="Wei W."/>
        </authorList>
    </citation>
    <scope>NUCLEOTIDE SEQUENCE</scope>
    <source>
        <strain evidence="2">HJB301</strain>
    </source>
</reference>
<evidence type="ECO:0000313" key="3">
    <source>
        <dbReference type="Proteomes" id="UP001431784"/>
    </source>
</evidence>
<dbReference type="PANTHER" id="PTHR48207">
    <property type="entry name" value="SUCCINATE--HYDROXYMETHYLGLUTARATE COA-TRANSFERASE"/>
    <property type="match status" value="1"/>
</dbReference>
<protein>
    <submittedName>
        <fullName evidence="2">CoA transferase</fullName>
    </submittedName>
</protein>
<proteinExistence type="predicted"/>
<evidence type="ECO:0000256" key="1">
    <source>
        <dbReference type="ARBA" id="ARBA00022679"/>
    </source>
</evidence>
<comment type="caution">
    <text evidence="2">The sequence shown here is derived from an EMBL/GenBank/DDBJ whole genome shotgun (WGS) entry which is preliminary data.</text>
</comment>
<dbReference type="PANTHER" id="PTHR48207:SF3">
    <property type="entry name" value="SUCCINATE--HYDROXYMETHYLGLUTARATE COA-TRANSFERASE"/>
    <property type="match status" value="1"/>
</dbReference>
<dbReference type="InterPro" id="IPR003673">
    <property type="entry name" value="CoA-Trfase_fam_III"/>
</dbReference>
<dbReference type="GO" id="GO:0016740">
    <property type="term" value="F:transferase activity"/>
    <property type="evidence" value="ECO:0007669"/>
    <property type="project" value="UniProtKB-KW"/>
</dbReference>
<evidence type="ECO:0000313" key="2">
    <source>
        <dbReference type="EMBL" id="MDD7972705.1"/>
    </source>
</evidence>
<sequence length="391" mass="42521">MGQPLAGMRIADFSHVIAGPLATHFLRLMGAEVIKVEPPKGDVLRNYTQRQELRGMAEAFIGVNAGKKSLVLDLKADFGQEAARRLIATSDVMIENFRPGVIDRLGLGHERVMAENPSLIYCSVSGYGQKGPMRDHPAIDQIIQSVSGLMTLSGEHEAPPMRIGFPVVDTYSALMTAFAVQSALLQRERDPAKQGQYVDVAMLDASLVMMASVIYPLLISGTEPVRTGNRGFSLAPTADTFPTRDRQITIGAVQQNQFERLCHVLELPHLISDPRFRDSDTRIVNDAALQTELTAAFAKFSATECEELLSRAGVPAGAVRKVSDALELDQLKLRNLMIDVPTPNPHVPVATILNAGFEFAHDGPGHDAPPPKLGEHSAEILDELGMQDFQA</sequence>
<dbReference type="RefSeq" id="WP_274353382.1">
    <property type="nucleotide sequence ID" value="NZ_JAQZSM010000018.1"/>
</dbReference>
<dbReference type="Proteomes" id="UP001431784">
    <property type="component" value="Unassembled WGS sequence"/>
</dbReference>